<feature type="compositionally biased region" description="Basic and acidic residues" evidence="4">
    <location>
        <begin position="241"/>
        <end position="254"/>
    </location>
</feature>
<feature type="coiled-coil region" evidence="3">
    <location>
        <begin position="310"/>
        <end position="337"/>
    </location>
</feature>
<evidence type="ECO:0000256" key="2">
    <source>
        <dbReference type="ARBA" id="ARBA00023054"/>
    </source>
</evidence>
<feature type="region of interest" description="Disordered" evidence="4">
    <location>
        <begin position="233"/>
        <end position="256"/>
    </location>
</feature>
<dbReference type="Gene3D" id="1.10.101.10">
    <property type="entry name" value="PGBD-like superfamily/PGBD"/>
    <property type="match status" value="1"/>
</dbReference>
<keyword evidence="2 3" id="KW-0175">Coiled coil</keyword>
<comment type="subcellular location">
    <subcellularLocation>
        <location evidence="1">Cell envelope</location>
    </subcellularLocation>
</comment>
<evidence type="ECO:0000256" key="1">
    <source>
        <dbReference type="ARBA" id="ARBA00004196"/>
    </source>
</evidence>
<dbReference type="PANTHER" id="PTHR32347">
    <property type="entry name" value="EFFLUX SYSTEM COMPONENT YKNX-RELATED"/>
    <property type="match status" value="1"/>
</dbReference>
<organism evidence="6 7">
    <name type="scientific">Nonomuraea longicatena</name>
    <dbReference type="NCBI Taxonomy" id="83682"/>
    <lineage>
        <taxon>Bacteria</taxon>
        <taxon>Bacillati</taxon>
        <taxon>Actinomycetota</taxon>
        <taxon>Actinomycetes</taxon>
        <taxon>Streptosporangiales</taxon>
        <taxon>Streptosporangiaceae</taxon>
        <taxon>Nonomuraea</taxon>
    </lineage>
</organism>
<dbReference type="InterPro" id="IPR036365">
    <property type="entry name" value="PGBD-like_sf"/>
</dbReference>
<sequence>MKSPRKVLVAIVAAVVAIAAVGWALSTQLRSPADEAARRTPPKASLITAAVERRELVSSVVLNGALEYGSPLPISLAGVVGGTTGAEAGGGIQRATRAPRKGRIREGAVLMEVNGRPVFVLRGKVPMHRTLVPGTKGDDIEQLQAALRRLGFGAPRSGVFDQGTIAAVGRMYARRGYEAQQPALAERQNADALRKAVQSAQEGLATERKALDEGRDIQPLKIKLDNAKSDLRTAESALEEAESRRTTPEDETRTEAAAAAVRAAEEKLLEAEQQLDAARRPPAQPSSTPTATSAPDPAPTTDTSLQEMRVANARAELDTARRAYERLEEEARQNRTTRLRELRKSVRAAQEALFAAEQGLRQARNLSPTRLKVANAQKDVAAAKALLAEFLRTYGVSIPPGELVFLPTLPVRVNKTTVKAGQPVDKDVATVTSSTFAVSGTLEAAEADLLRPGMSASIELETGRTYPAVLTAVGEKAKLAGQAKAEAGDQAVLITPTSMKGLKGLAGTTVTARVTVGSTDEPVLVVPVAAVITSADGKARVKVERTADKTEDVEVRTGLTADGNVQVSGQGLNEGDRVVVSGA</sequence>
<feature type="region of interest" description="Disordered" evidence="4">
    <location>
        <begin position="275"/>
        <end position="305"/>
    </location>
</feature>
<comment type="caution">
    <text evidence="6">The sequence shown here is derived from an EMBL/GenBank/DDBJ whole genome shotgun (WGS) entry which is preliminary data.</text>
</comment>
<dbReference type="Gene3D" id="2.40.420.20">
    <property type="match status" value="1"/>
</dbReference>
<proteinExistence type="predicted"/>
<feature type="compositionally biased region" description="Low complexity" evidence="4">
    <location>
        <begin position="285"/>
        <end position="304"/>
    </location>
</feature>
<evidence type="ECO:0000313" key="6">
    <source>
        <dbReference type="EMBL" id="GAA0949373.1"/>
    </source>
</evidence>
<gene>
    <name evidence="6" type="ORF">GCM10009560_67610</name>
</gene>
<dbReference type="Pfam" id="PF25967">
    <property type="entry name" value="RND-MFP_C"/>
    <property type="match status" value="1"/>
</dbReference>
<reference evidence="6 7" key="1">
    <citation type="journal article" date="2019" name="Int. J. Syst. Evol. Microbiol.">
        <title>The Global Catalogue of Microorganisms (GCM) 10K type strain sequencing project: providing services to taxonomists for standard genome sequencing and annotation.</title>
        <authorList>
            <consortium name="The Broad Institute Genomics Platform"/>
            <consortium name="The Broad Institute Genome Sequencing Center for Infectious Disease"/>
            <person name="Wu L."/>
            <person name="Ma J."/>
        </authorList>
    </citation>
    <scope>NUCLEOTIDE SEQUENCE [LARGE SCALE GENOMIC DNA]</scope>
    <source>
        <strain evidence="6 7">JCM 11136</strain>
    </source>
</reference>
<dbReference type="InterPro" id="IPR050465">
    <property type="entry name" value="UPF0194_transport"/>
</dbReference>
<evidence type="ECO:0000256" key="3">
    <source>
        <dbReference type="SAM" id="Coils"/>
    </source>
</evidence>
<dbReference type="Proteomes" id="UP001501578">
    <property type="component" value="Unassembled WGS sequence"/>
</dbReference>
<feature type="domain" description="Multidrug resistance protein MdtA-like C-terminal permuted SH3" evidence="5">
    <location>
        <begin position="523"/>
        <end position="583"/>
    </location>
</feature>
<evidence type="ECO:0000259" key="5">
    <source>
        <dbReference type="Pfam" id="PF25967"/>
    </source>
</evidence>
<protein>
    <recommendedName>
        <fullName evidence="5">Multidrug resistance protein MdtA-like C-terminal permuted SH3 domain-containing protein</fullName>
    </recommendedName>
</protein>
<dbReference type="PANTHER" id="PTHR32347:SF23">
    <property type="entry name" value="BLL5650 PROTEIN"/>
    <property type="match status" value="1"/>
</dbReference>
<dbReference type="EMBL" id="BAAAHQ010000044">
    <property type="protein sequence ID" value="GAA0949373.1"/>
    <property type="molecule type" value="Genomic_DNA"/>
</dbReference>
<dbReference type="InterPro" id="IPR036366">
    <property type="entry name" value="PGBDSf"/>
</dbReference>
<name>A0ABN1QYS9_9ACTN</name>
<dbReference type="InterPro" id="IPR058627">
    <property type="entry name" value="MdtA-like_C"/>
</dbReference>
<accession>A0ABN1QYS9</accession>
<evidence type="ECO:0000256" key="4">
    <source>
        <dbReference type="SAM" id="MobiDB-lite"/>
    </source>
</evidence>
<keyword evidence="7" id="KW-1185">Reference proteome</keyword>
<dbReference type="RefSeq" id="WP_343954303.1">
    <property type="nucleotide sequence ID" value="NZ_BAAAHQ010000044.1"/>
</dbReference>
<dbReference type="SUPFAM" id="SSF47090">
    <property type="entry name" value="PGBD-like"/>
    <property type="match status" value="1"/>
</dbReference>
<evidence type="ECO:0000313" key="7">
    <source>
        <dbReference type="Proteomes" id="UP001501578"/>
    </source>
</evidence>